<feature type="domain" description="Transposase IS4-like" evidence="5">
    <location>
        <begin position="129"/>
        <end position="377"/>
    </location>
</feature>
<organism evidence="6 7">
    <name type="scientific">Intestinibaculum porci</name>
    <dbReference type="NCBI Taxonomy" id="2487118"/>
    <lineage>
        <taxon>Bacteria</taxon>
        <taxon>Bacillati</taxon>
        <taxon>Bacillota</taxon>
        <taxon>Erysipelotrichia</taxon>
        <taxon>Erysipelotrichales</taxon>
        <taxon>Erysipelotrichaceae</taxon>
        <taxon>Intestinibaculum</taxon>
    </lineage>
</organism>
<dbReference type="GO" id="GO:0006313">
    <property type="term" value="P:DNA transposition"/>
    <property type="evidence" value="ECO:0007669"/>
    <property type="project" value="InterPro"/>
</dbReference>
<dbReference type="SUPFAM" id="SSF53098">
    <property type="entry name" value="Ribonuclease H-like"/>
    <property type="match status" value="1"/>
</dbReference>
<gene>
    <name evidence="6" type="ORF">SG0102_09160</name>
</gene>
<dbReference type="Gene3D" id="3.90.350.10">
    <property type="entry name" value="Transposase Inhibitor Protein From Tn5, Chain A, domain 1"/>
    <property type="match status" value="1"/>
</dbReference>
<dbReference type="KEGG" id="ebm:SG0102_09160"/>
<protein>
    <recommendedName>
        <fullName evidence="5">Transposase IS4-like domain-containing protein</fullName>
    </recommendedName>
</protein>
<dbReference type="InParanoid" id="A0A3G9J5U5"/>
<evidence type="ECO:0000256" key="3">
    <source>
        <dbReference type="ARBA" id="ARBA00023125"/>
    </source>
</evidence>
<keyword evidence="2" id="KW-0815">Transposition</keyword>
<sequence length="500" mass="58560">MTTKTPKKKVVKTVIEYKCSPLVSFVNRVSAIINSDDTTVMARNKPVDFTRHRCFSSSSAIMYFAFRHRTNTGFELNSFFSDVGKLKNRISRQALFANGKKLNPYVFRYLTQETSKEFYKSELVKKLNGYIVLAEDGTTIEAPDTPDAIRYYTLRGNGKLSIADQIEDAKRKIKLAMLYDVLNGNIIDFTYNNFNYSEIPMCMNHLYTLKNHVTDDPGKYLLLADRYYPSLKIFSFVEYMGMKYCIRGKKNFYKDLVKEMKSDDEVIEVTPYKLAFKELSKYPECEAYFKENESIKIRVVRHRYKYTDKDGKEAATELLYFTNLSKDEFSAEDIIDLYSRRWGIETDYKNLKSILEIERHISTNLNIAECCILGKIFMMSIFGIIGKEIDDILRNVYMISKAEGNADKYQYEVNTQQMIDVLRKQGILDGILNGRKRKIRNAITTVIELLNKIKVPIRPDRHYPRWNKYVVSPPKNRYRIDGREHAKVKRFKGIYRTVRK</sequence>
<dbReference type="GO" id="GO:0003677">
    <property type="term" value="F:DNA binding"/>
    <property type="evidence" value="ECO:0007669"/>
    <property type="project" value="UniProtKB-KW"/>
</dbReference>
<evidence type="ECO:0000313" key="7">
    <source>
        <dbReference type="Proteomes" id="UP000268059"/>
    </source>
</evidence>
<dbReference type="OrthoDB" id="9794050at2"/>
<dbReference type="NCBIfam" id="NF033592">
    <property type="entry name" value="transpos_IS4_1"/>
    <property type="match status" value="1"/>
</dbReference>
<keyword evidence="7" id="KW-1185">Reference proteome</keyword>
<reference evidence="6 7" key="1">
    <citation type="submission" date="2018-11" db="EMBL/GenBank/DDBJ databases">
        <title>Novel Erysipelotrichaceae bacterium isolated from small intestine of a swine.</title>
        <authorList>
            <person name="Kim J.S."/>
            <person name="Choe H."/>
            <person name="Lee Y.R."/>
            <person name="Kim K.M."/>
            <person name="Park D.S."/>
        </authorList>
    </citation>
    <scope>NUCLEOTIDE SEQUENCE [LARGE SCALE GENOMIC DNA]</scope>
    <source>
        <strain evidence="6 7">SG0102</strain>
    </source>
</reference>
<evidence type="ECO:0000256" key="2">
    <source>
        <dbReference type="ARBA" id="ARBA00022578"/>
    </source>
</evidence>
<evidence type="ECO:0000256" key="1">
    <source>
        <dbReference type="ARBA" id="ARBA00010075"/>
    </source>
</evidence>
<keyword evidence="4" id="KW-0233">DNA recombination</keyword>
<dbReference type="InterPro" id="IPR002559">
    <property type="entry name" value="Transposase_11"/>
</dbReference>
<comment type="similarity">
    <text evidence="1">Belongs to the transposase 11 family.</text>
</comment>
<dbReference type="AlphaFoldDB" id="A0A3G9J5U5"/>
<proteinExistence type="inferred from homology"/>
<dbReference type="GO" id="GO:0004803">
    <property type="term" value="F:transposase activity"/>
    <property type="evidence" value="ECO:0007669"/>
    <property type="project" value="InterPro"/>
</dbReference>
<name>A0A3G9J5U5_9FIRM</name>
<dbReference type="InterPro" id="IPR012337">
    <property type="entry name" value="RNaseH-like_sf"/>
</dbReference>
<evidence type="ECO:0000313" key="6">
    <source>
        <dbReference type="EMBL" id="BBH25982.1"/>
    </source>
</evidence>
<dbReference type="Pfam" id="PF01609">
    <property type="entry name" value="DDE_Tnp_1"/>
    <property type="match status" value="1"/>
</dbReference>
<evidence type="ECO:0000259" key="5">
    <source>
        <dbReference type="Pfam" id="PF01609"/>
    </source>
</evidence>
<dbReference type="RefSeq" id="WP_125118895.1">
    <property type="nucleotide sequence ID" value="NZ_AP019309.1"/>
</dbReference>
<dbReference type="Proteomes" id="UP000268059">
    <property type="component" value="Chromosome"/>
</dbReference>
<accession>A0A3G9J5U5</accession>
<dbReference type="InterPro" id="IPR047952">
    <property type="entry name" value="Transpos_IS4"/>
</dbReference>
<keyword evidence="3" id="KW-0238">DNA-binding</keyword>
<evidence type="ECO:0000256" key="4">
    <source>
        <dbReference type="ARBA" id="ARBA00023172"/>
    </source>
</evidence>
<dbReference type="EMBL" id="AP019309">
    <property type="protein sequence ID" value="BBH25982.1"/>
    <property type="molecule type" value="Genomic_DNA"/>
</dbReference>
<dbReference type="PANTHER" id="PTHR33258">
    <property type="entry name" value="TRANSPOSASE INSL FOR INSERTION SEQUENCE ELEMENT IS186A-RELATED"/>
    <property type="match status" value="1"/>
</dbReference>
<dbReference type="PANTHER" id="PTHR33258:SF1">
    <property type="entry name" value="TRANSPOSASE INSL FOR INSERTION SEQUENCE ELEMENT IS186A-RELATED"/>
    <property type="match status" value="1"/>
</dbReference>